<keyword evidence="2" id="KW-1185">Reference proteome</keyword>
<name>A0A4S8LJ64_DENBC</name>
<reference evidence="1 2" key="1">
    <citation type="journal article" date="2019" name="Nat. Ecol. Evol.">
        <title>Megaphylogeny resolves global patterns of mushroom evolution.</title>
        <authorList>
            <person name="Varga T."/>
            <person name="Krizsan K."/>
            <person name="Foldi C."/>
            <person name="Dima B."/>
            <person name="Sanchez-Garcia M."/>
            <person name="Sanchez-Ramirez S."/>
            <person name="Szollosi G.J."/>
            <person name="Szarkandi J.G."/>
            <person name="Papp V."/>
            <person name="Albert L."/>
            <person name="Andreopoulos W."/>
            <person name="Angelini C."/>
            <person name="Antonin V."/>
            <person name="Barry K.W."/>
            <person name="Bougher N.L."/>
            <person name="Buchanan P."/>
            <person name="Buyck B."/>
            <person name="Bense V."/>
            <person name="Catcheside P."/>
            <person name="Chovatia M."/>
            <person name="Cooper J."/>
            <person name="Damon W."/>
            <person name="Desjardin D."/>
            <person name="Finy P."/>
            <person name="Geml J."/>
            <person name="Haridas S."/>
            <person name="Hughes K."/>
            <person name="Justo A."/>
            <person name="Karasinski D."/>
            <person name="Kautmanova I."/>
            <person name="Kiss B."/>
            <person name="Kocsube S."/>
            <person name="Kotiranta H."/>
            <person name="LaButti K.M."/>
            <person name="Lechner B.E."/>
            <person name="Liimatainen K."/>
            <person name="Lipzen A."/>
            <person name="Lukacs Z."/>
            <person name="Mihaltcheva S."/>
            <person name="Morgado L.N."/>
            <person name="Niskanen T."/>
            <person name="Noordeloos M.E."/>
            <person name="Ohm R.A."/>
            <person name="Ortiz-Santana B."/>
            <person name="Ovrebo C."/>
            <person name="Racz N."/>
            <person name="Riley R."/>
            <person name="Savchenko A."/>
            <person name="Shiryaev A."/>
            <person name="Soop K."/>
            <person name="Spirin V."/>
            <person name="Szebenyi C."/>
            <person name="Tomsovsky M."/>
            <person name="Tulloss R.E."/>
            <person name="Uehling J."/>
            <person name="Grigoriev I.V."/>
            <person name="Vagvolgyi C."/>
            <person name="Papp T."/>
            <person name="Martin F.M."/>
            <person name="Miettinen O."/>
            <person name="Hibbett D.S."/>
            <person name="Nagy L.G."/>
        </authorList>
    </citation>
    <scope>NUCLEOTIDE SEQUENCE [LARGE SCALE GENOMIC DNA]</scope>
    <source>
        <strain evidence="1 2">CBS 962.96</strain>
    </source>
</reference>
<organism evidence="1 2">
    <name type="scientific">Dendrothele bispora (strain CBS 962.96)</name>
    <dbReference type="NCBI Taxonomy" id="1314807"/>
    <lineage>
        <taxon>Eukaryota</taxon>
        <taxon>Fungi</taxon>
        <taxon>Dikarya</taxon>
        <taxon>Basidiomycota</taxon>
        <taxon>Agaricomycotina</taxon>
        <taxon>Agaricomycetes</taxon>
        <taxon>Agaricomycetidae</taxon>
        <taxon>Agaricales</taxon>
        <taxon>Agaricales incertae sedis</taxon>
        <taxon>Dendrothele</taxon>
    </lineage>
</organism>
<gene>
    <name evidence="1" type="ORF">K435DRAFT_302413</name>
</gene>
<evidence type="ECO:0000313" key="2">
    <source>
        <dbReference type="Proteomes" id="UP000297245"/>
    </source>
</evidence>
<dbReference type="EMBL" id="ML179390">
    <property type="protein sequence ID" value="THU88883.1"/>
    <property type="molecule type" value="Genomic_DNA"/>
</dbReference>
<dbReference type="Proteomes" id="UP000297245">
    <property type="component" value="Unassembled WGS sequence"/>
</dbReference>
<dbReference type="AlphaFoldDB" id="A0A4S8LJ64"/>
<protein>
    <submittedName>
        <fullName evidence="1">Uncharacterized protein</fullName>
    </submittedName>
</protein>
<evidence type="ECO:0000313" key="1">
    <source>
        <dbReference type="EMBL" id="THU88883.1"/>
    </source>
</evidence>
<accession>A0A4S8LJ64</accession>
<proteinExistence type="predicted"/>
<sequence>MCKPAARPVPRASSGVWTSSVSVRLIDGFHSMTASGAGPVSCILLDSQHVCHLRGLAWKETFRVCVCGILNLIRVLSDIYQSSQRV</sequence>